<dbReference type="GO" id="GO:0016740">
    <property type="term" value="F:transferase activity"/>
    <property type="evidence" value="ECO:0007669"/>
    <property type="project" value="UniProtKB-KW"/>
</dbReference>
<organism evidence="1 2">
    <name type="scientific">Striga asiatica</name>
    <name type="common">Asiatic witchweed</name>
    <name type="synonym">Buchnera asiatica</name>
    <dbReference type="NCBI Taxonomy" id="4170"/>
    <lineage>
        <taxon>Eukaryota</taxon>
        <taxon>Viridiplantae</taxon>
        <taxon>Streptophyta</taxon>
        <taxon>Embryophyta</taxon>
        <taxon>Tracheophyta</taxon>
        <taxon>Spermatophyta</taxon>
        <taxon>Magnoliopsida</taxon>
        <taxon>eudicotyledons</taxon>
        <taxon>Gunneridae</taxon>
        <taxon>Pentapetalae</taxon>
        <taxon>asterids</taxon>
        <taxon>lamiids</taxon>
        <taxon>Lamiales</taxon>
        <taxon>Orobanchaceae</taxon>
        <taxon>Buchnereae</taxon>
        <taxon>Striga</taxon>
    </lineage>
</organism>
<dbReference type="AlphaFoldDB" id="A0A5A7PMF7"/>
<dbReference type="EMBL" id="BKCP01004849">
    <property type="protein sequence ID" value="GER34085.1"/>
    <property type="molecule type" value="Genomic_DNA"/>
</dbReference>
<evidence type="ECO:0000313" key="1">
    <source>
        <dbReference type="EMBL" id="GER34085.1"/>
    </source>
</evidence>
<evidence type="ECO:0000313" key="2">
    <source>
        <dbReference type="Proteomes" id="UP000325081"/>
    </source>
</evidence>
<dbReference type="Proteomes" id="UP000325081">
    <property type="component" value="Unassembled WGS sequence"/>
</dbReference>
<sequence>MERLKLHPNITSKPVGDDKHDFRKAMELSKYGTLRTTKMAVTQLVQALAFIHKCGFADTLTGRYGSLTSPCNFFGGPNADPDLVGNGSQPIISGLPVFEREGILGTAGGEPIFEKEVAHLISHLSTGEKIPENIKFHREKETSQGKGEQLPTAPQLADFSYMKPKGWKTLISGLTFATLRIAKRKRLGMLLTDVSTLEPPLTQ</sequence>
<proteinExistence type="predicted"/>
<reference evidence="2" key="1">
    <citation type="journal article" date="2019" name="Curr. Biol.">
        <title>Genome Sequence of Striga asiatica Provides Insight into the Evolution of Plant Parasitism.</title>
        <authorList>
            <person name="Yoshida S."/>
            <person name="Kim S."/>
            <person name="Wafula E.K."/>
            <person name="Tanskanen J."/>
            <person name="Kim Y.M."/>
            <person name="Honaas L."/>
            <person name="Yang Z."/>
            <person name="Spallek T."/>
            <person name="Conn C.E."/>
            <person name="Ichihashi Y."/>
            <person name="Cheong K."/>
            <person name="Cui S."/>
            <person name="Der J.P."/>
            <person name="Gundlach H."/>
            <person name="Jiao Y."/>
            <person name="Hori C."/>
            <person name="Ishida J.K."/>
            <person name="Kasahara H."/>
            <person name="Kiba T."/>
            <person name="Kim M.S."/>
            <person name="Koo N."/>
            <person name="Laohavisit A."/>
            <person name="Lee Y.H."/>
            <person name="Lumba S."/>
            <person name="McCourt P."/>
            <person name="Mortimer J.C."/>
            <person name="Mutuku J.M."/>
            <person name="Nomura T."/>
            <person name="Sasaki-Sekimoto Y."/>
            <person name="Seto Y."/>
            <person name="Wang Y."/>
            <person name="Wakatake T."/>
            <person name="Sakakibara H."/>
            <person name="Demura T."/>
            <person name="Yamaguchi S."/>
            <person name="Yoneyama K."/>
            <person name="Manabe R.I."/>
            <person name="Nelson D.C."/>
            <person name="Schulman A.H."/>
            <person name="Timko M.P."/>
            <person name="dePamphilis C.W."/>
            <person name="Choi D."/>
            <person name="Shirasu K."/>
        </authorList>
    </citation>
    <scope>NUCLEOTIDE SEQUENCE [LARGE SCALE GENOMIC DNA]</scope>
    <source>
        <strain evidence="2">cv. UVA1</strain>
    </source>
</reference>
<protein>
    <submittedName>
        <fullName evidence="1">Glutathione S-transferase family protein</fullName>
    </submittedName>
</protein>
<keyword evidence="2" id="KW-1185">Reference proteome</keyword>
<accession>A0A5A7PMF7</accession>
<keyword evidence="1" id="KW-0808">Transferase</keyword>
<gene>
    <name evidence="1" type="ORF">STAS_10274</name>
</gene>
<name>A0A5A7PMF7_STRAF</name>
<comment type="caution">
    <text evidence="1">The sequence shown here is derived from an EMBL/GenBank/DDBJ whole genome shotgun (WGS) entry which is preliminary data.</text>
</comment>